<dbReference type="InterPro" id="IPR018490">
    <property type="entry name" value="cNMP-bd_dom_sf"/>
</dbReference>
<dbReference type="InterPro" id="IPR012318">
    <property type="entry name" value="HTH_CRP"/>
</dbReference>
<feature type="domain" description="HTH crp-type" evidence="5">
    <location>
        <begin position="140"/>
        <end position="213"/>
    </location>
</feature>
<evidence type="ECO:0000313" key="7">
    <source>
        <dbReference type="Proteomes" id="UP000294257"/>
    </source>
</evidence>
<dbReference type="Proteomes" id="UP000294257">
    <property type="component" value="Unassembled WGS sequence"/>
</dbReference>
<dbReference type="PANTHER" id="PTHR24567">
    <property type="entry name" value="CRP FAMILY TRANSCRIPTIONAL REGULATORY PROTEIN"/>
    <property type="match status" value="1"/>
</dbReference>
<dbReference type="SMART" id="SM00100">
    <property type="entry name" value="cNMP"/>
    <property type="match status" value="1"/>
</dbReference>
<dbReference type="PROSITE" id="PS51063">
    <property type="entry name" value="HTH_CRP_2"/>
    <property type="match status" value="1"/>
</dbReference>
<dbReference type="Gene3D" id="1.10.10.10">
    <property type="entry name" value="Winged helix-like DNA-binding domain superfamily/Winged helix DNA-binding domain"/>
    <property type="match status" value="1"/>
</dbReference>
<keyword evidence="1" id="KW-0805">Transcription regulation</keyword>
<dbReference type="GO" id="GO:0003700">
    <property type="term" value="F:DNA-binding transcription factor activity"/>
    <property type="evidence" value="ECO:0007669"/>
    <property type="project" value="TreeGrafter"/>
</dbReference>
<dbReference type="GO" id="GO:0003677">
    <property type="term" value="F:DNA binding"/>
    <property type="evidence" value="ECO:0007669"/>
    <property type="project" value="UniProtKB-KW"/>
</dbReference>
<dbReference type="InterPro" id="IPR014710">
    <property type="entry name" value="RmlC-like_jellyroll"/>
</dbReference>
<proteinExistence type="predicted"/>
<dbReference type="GO" id="GO:0005829">
    <property type="term" value="C:cytosol"/>
    <property type="evidence" value="ECO:0007669"/>
    <property type="project" value="TreeGrafter"/>
</dbReference>
<keyword evidence="2" id="KW-0238">DNA-binding</keyword>
<evidence type="ECO:0000259" key="4">
    <source>
        <dbReference type="PROSITE" id="PS50042"/>
    </source>
</evidence>
<reference evidence="6 7" key="1">
    <citation type="submission" date="2019-02" db="EMBL/GenBank/DDBJ databases">
        <title>Genomic Encyclopedia of Type Strains, Phase IV (KMG-IV): sequencing the most valuable type-strain genomes for metagenomic binning, comparative biology and taxonomic classification.</title>
        <authorList>
            <person name="Goeker M."/>
        </authorList>
    </citation>
    <scope>NUCLEOTIDE SEQUENCE [LARGE SCALE GENOMIC DNA]</scope>
    <source>
        <strain evidence="6 7">DSM 101727</strain>
    </source>
</reference>
<comment type="caution">
    <text evidence="6">The sequence shown here is derived from an EMBL/GenBank/DDBJ whole genome shotgun (WGS) entry which is preliminary data.</text>
</comment>
<dbReference type="PROSITE" id="PS50042">
    <property type="entry name" value="CNMP_BINDING_3"/>
    <property type="match status" value="1"/>
</dbReference>
<dbReference type="InterPro" id="IPR036388">
    <property type="entry name" value="WH-like_DNA-bd_sf"/>
</dbReference>
<dbReference type="InterPro" id="IPR050397">
    <property type="entry name" value="Env_Response_Regulators"/>
</dbReference>
<dbReference type="AlphaFoldDB" id="A0A4Q7KVP3"/>
<dbReference type="Pfam" id="PF13545">
    <property type="entry name" value="HTH_Crp_2"/>
    <property type="match status" value="1"/>
</dbReference>
<dbReference type="InterPro" id="IPR000595">
    <property type="entry name" value="cNMP-bd_dom"/>
</dbReference>
<feature type="domain" description="Cyclic nucleotide-binding" evidence="4">
    <location>
        <begin position="6"/>
        <end position="109"/>
    </location>
</feature>
<dbReference type="SUPFAM" id="SSF51206">
    <property type="entry name" value="cAMP-binding domain-like"/>
    <property type="match status" value="1"/>
</dbReference>
<name>A0A4Q7KVP3_9PSEU</name>
<evidence type="ECO:0000256" key="1">
    <source>
        <dbReference type="ARBA" id="ARBA00023015"/>
    </source>
</evidence>
<evidence type="ECO:0000313" key="6">
    <source>
        <dbReference type="EMBL" id="RZS41118.1"/>
    </source>
</evidence>
<evidence type="ECO:0000259" key="5">
    <source>
        <dbReference type="PROSITE" id="PS51063"/>
    </source>
</evidence>
<dbReference type="RefSeq" id="WP_242613308.1">
    <property type="nucleotide sequence ID" value="NZ_SGWQ01000003.1"/>
</dbReference>
<dbReference type="CDD" id="cd00038">
    <property type="entry name" value="CAP_ED"/>
    <property type="match status" value="1"/>
</dbReference>
<keyword evidence="7" id="KW-1185">Reference proteome</keyword>
<dbReference type="SMART" id="SM00419">
    <property type="entry name" value="HTH_CRP"/>
    <property type="match status" value="1"/>
</dbReference>
<organism evidence="6 7">
    <name type="scientific">Herbihabitans rhizosphaerae</name>
    <dbReference type="NCBI Taxonomy" id="1872711"/>
    <lineage>
        <taxon>Bacteria</taxon>
        <taxon>Bacillati</taxon>
        <taxon>Actinomycetota</taxon>
        <taxon>Actinomycetes</taxon>
        <taxon>Pseudonocardiales</taxon>
        <taxon>Pseudonocardiaceae</taxon>
        <taxon>Herbihabitans</taxon>
    </lineage>
</organism>
<dbReference type="PANTHER" id="PTHR24567:SF74">
    <property type="entry name" value="HTH-TYPE TRANSCRIPTIONAL REGULATOR ARCR"/>
    <property type="match status" value="1"/>
</dbReference>
<dbReference type="SUPFAM" id="SSF46785">
    <property type="entry name" value="Winged helix' DNA-binding domain"/>
    <property type="match status" value="1"/>
</dbReference>
<gene>
    <name evidence="6" type="ORF">EV193_103437</name>
</gene>
<sequence>MTRTNFWARLDERQRAAVVTAAQTRRYPAGAVLLREGERARSAMVICSGRVKIVVGTPSGHTAVLALRGPGDIIGEIAAIDEDTRSATAISLDPVRVLWLPATGFDRLLHGEPGIAAILLKIVLGKLRGANSRRVERGDQRTLARLAGMLTDLAEDHGEHTPDGVVISIHISQADLAGLIGASRESVVLALKSLRDNGIIDTGRQRVVVLDPHRLREARDA</sequence>
<keyword evidence="3" id="KW-0804">Transcription</keyword>
<dbReference type="Gene3D" id="2.60.120.10">
    <property type="entry name" value="Jelly Rolls"/>
    <property type="match status" value="1"/>
</dbReference>
<dbReference type="EMBL" id="SGWQ01000003">
    <property type="protein sequence ID" value="RZS41118.1"/>
    <property type="molecule type" value="Genomic_DNA"/>
</dbReference>
<evidence type="ECO:0000256" key="3">
    <source>
        <dbReference type="ARBA" id="ARBA00023163"/>
    </source>
</evidence>
<dbReference type="Pfam" id="PF00027">
    <property type="entry name" value="cNMP_binding"/>
    <property type="match status" value="1"/>
</dbReference>
<dbReference type="InterPro" id="IPR036390">
    <property type="entry name" value="WH_DNA-bd_sf"/>
</dbReference>
<evidence type="ECO:0000256" key="2">
    <source>
        <dbReference type="ARBA" id="ARBA00023125"/>
    </source>
</evidence>
<protein>
    <submittedName>
        <fullName evidence="6">CRP-like cAMP-binding protein</fullName>
    </submittedName>
</protein>
<accession>A0A4Q7KVP3</accession>